<evidence type="ECO:0000256" key="4">
    <source>
        <dbReference type="ARBA" id="ARBA00023125"/>
    </source>
</evidence>
<evidence type="ECO:0000256" key="3">
    <source>
        <dbReference type="ARBA" id="ARBA00023015"/>
    </source>
</evidence>
<keyword evidence="6" id="KW-0804">Transcription</keyword>
<dbReference type="GO" id="GO:0003677">
    <property type="term" value="F:DNA binding"/>
    <property type="evidence" value="ECO:0007669"/>
    <property type="project" value="UniProtKB-UniRule"/>
</dbReference>
<dbReference type="InterPro" id="IPR014213">
    <property type="entry name" value="SpoVT"/>
</dbReference>
<dbReference type="Pfam" id="PF04014">
    <property type="entry name" value="MazE_antitoxin"/>
    <property type="match status" value="1"/>
</dbReference>
<dbReference type="RefSeq" id="WP_075396690.1">
    <property type="nucleotide sequence ID" value="NZ_MSDU01000001.1"/>
</dbReference>
<dbReference type="NCBIfam" id="TIGR01439">
    <property type="entry name" value="lp_hng_hel_AbrB"/>
    <property type="match status" value="1"/>
</dbReference>
<evidence type="ECO:0000256" key="7">
    <source>
        <dbReference type="PROSITE-ProRule" id="PRU01076"/>
    </source>
</evidence>
<evidence type="ECO:0000256" key="2">
    <source>
        <dbReference type="ARBA" id="ARBA00022969"/>
    </source>
</evidence>
<dbReference type="InterPro" id="IPR037914">
    <property type="entry name" value="SpoVT-AbrB_sf"/>
</dbReference>
<keyword evidence="1" id="KW-0678">Repressor</keyword>
<dbReference type="InterPro" id="IPR029016">
    <property type="entry name" value="GAF-like_dom_sf"/>
</dbReference>
<evidence type="ECO:0000313" key="9">
    <source>
        <dbReference type="EMBL" id="OLN24294.1"/>
    </source>
</evidence>
<keyword evidence="5" id="KW-0010">Activator</keyword>
<dbReference type="Gene3D" id="3.30.450.40">
    <property type="match status" value="1"/>
</dbReference>
<dbReference type="PANTHER" id="PTHR36432:SF1">
    <property type="entry name" value="STAGE V SPORULATION PROTEIN T"/>
    <property type="match status" value="1"/>
</dbReference>
<protein>
    <submittedName>
        <fullName evidence="9">Stage V sporulation protein T</fullName>
    </submittedName>
</protein>
<dbReference type="PANTHER" id="PTHR36432">
    <property type="match status" value="1"/>
</dbReference>
<dbReference type="InterPro" id="IPR007159">
    <property type="entry name" value="SpoVT-AbrB_dom"/>
</dbReference>
<dbReference type="Gene3D" id="2.10.260.10">
    <property type="match status" value="1"/>
</dbReference>
<keyword evidence="2" id="KW-0749">Sporulation</keyword>
<dbReference type="Proteomes" id="UP000185568">
    <property type="component" value="Unassembled WGS sequence"/>
</dbReference>
<dbReference type="PIRSF" id="PIRSF026579">
    <property type="entry name" value="Spore_V_T"/>
    <property type="match status" value="1"/>
</dbReference>
<evidence type="ECO:0000256" key="6">
    <source>
        <dbReference type="ARBA" id="ARBA00023163"/>
    </source>
</evidence>
<dbReference type="SUPFAM" id="SSF89447">
    <property type="entry name" value="AbrB/MazE/MraZ-like"/>
    <property type="match status" value="1"/>
</dbReference>
<evidence type="ECO:0000313" key="10">
    <source>
        <dbReference type="Proteomes" id="UP000185568"/>
    </source>
</evidence>
<dbReference type="GO" id="GO:0042802">
    <property type="term" value="F:identical protein binding"/>
    <property type="evidence" value="ECO:0007669"/>
    <property type="project" value="UniProtKB-ARBA"/>
</dbReference>
<dbReference type="NCBIfam" id="TIGR02851">
    <property type="entry name" value="spore_V_T"/>
    <property type="match status" value="1"/>
</dbReference>
<keyword evidence="3" id="KW-0805">Transcription regulation</keyword>
<name>A0A1Q8QAB8_9BACI</name>
<comment type="caution">
    <text evidence="9">The sequence shown here is derived from an EMBL/GenBank/DDBJ whole genome shotgun (WGS) entry which is preliminary data.</text>
</comment>
<dbReference type="Pfam" id="PF15714">
    <property type="entry name" value="SpoVT_C"/>
    <property type="match status" value="1"/>
</dbReference>
<gene>
    <name evidence="9" type="ORF">BTO30_00125</name>
</gene>
<evidence type="ECO:0000256" key="5">
    <source>
        <dbReference type="ARBA" id="ARBA00023159"/>
    </source>
</evidence>
<keyword evidence="10" id="KW-1185">Reference proteome</keyword>
<dbReference type="GO" id="GO:0030435">
    <property type="term" value="P:sporulation resulting in formation of a cellular spore"/>
    <property type="evidence" value="ECO:0007669"/>
    <property type="project" value="UniProtKB-KW"/>
</dbReference>
<accession>A0A1Q8QAB8</accession>
<dbReference type="SMART" id="SM00966">
    <property type="entry name" value="SpoVT_AbrB"/>
    <property type="match status" value="1"/>
</dbReference>
<dbReference type="STRING" id="1714264.BTO30_00125"/>
<proteinExistence type="predicted"/>
<dbReference type="PROSITE" id="PS51740">
    <property type="entry name" value="SPOVT_ABRB"/>
    <property type="match status" value="1"/>
</dbReference>
<dbReference type="FunFam" id="2.10.260.10:FF:000001">
    <property type="entry name" value="Stage V sporulation protein T"/>
    <property type="match status" value="1"/>
</dbReference>
<dbReference type="AlphaFoldDB" id="A0A1Q8QAB8"/>
<evidence type="ECO:0000259" key="8">
    <source>
        <dbReference type="PROSITE" id="PS51740"/>
    </source>
</evidence>
<evidence type="ECO:0000256" key="1">
    <source>
        <dbReference type="ARBA" id="ARBA00022491"/>
    </source>
</evidence>
<organism evidence="9 10">
    <name type="scientific">Domibacillus antri</name>
    <dbReference type="NCBI Taxonomy" id="1714264"/>
    <lineage>
        <taxon>Bacteria</taxon>
        <taxon>Bacillati</taxon>
        <taxon>Bacillota</taxon>
        <taxon>Bacilli</taxon>
        <taxon>Bacillales</taxon>
        <taxon>Bacillaceae</taxon>
        <taxon>Domibacillus</taxon>
    </lineage>
</organism>
<dbReference type="InterPro" id="IPR052731">
    <property type="entry name" value="B_subtilis_Trans_State_Reg"/>
</dbReference>
<keyword evidence="4 7" id="KW-0238">DNA-binding</keyword>
<dbReference type="EMBL" id="MSDU01000001">
    <property type="protein sequence ID" value="OLN24294.1"/>
    <property type="molecule type" value="Genomic_DNA"/>
</dbReference>
<dbReference type="OrthoDB" id="9782993at2"/>
<reference evidence="9 10" key="1">
    <citation type="submission" date="2016-12" db="EMBL/GenBank/DDBJ databases">
        <title>Domibacillus antri genome sequencing.</title>
        <authorList>
            <person name="Verma A."/>
            <person name="Krishnamurthi S."/>
        </authorList>
    </citation>
    <scope>NUCLEOTIDE SEQUENCE [LARGE SCALE GENOMIC DNA]</scope>
    <source>
        <strain evidence="9 10">XD80</strain>
    </source>
</reference>
<sequence>MKATGIVRRIDDLGRVVIPKEIRRTLRIREGDPLEIFVDRDGEVILKKYSPFTELGDFSQEYADALYDSLNYSVLICDRDTIVSAAGVKKKDFVERKIGPVVETVIQERRSAEGNGTREVEFADGRMVQTKSYFIAPIIAAGDSIGAVVLFSEDRSAGEAEQKAAFVAAAFFGRQMER</sequence>
<feature type="domain" description="SpoVT-AbrB" evidence="8">
    <location>
        <begin position="5"/>
        <end position="51"/>
    </location>
</feature>